<dbReference type="InterPro" id="IPR000014">
    <property type="entry name" value="PAS"/>
</dbReference>
<dbReference type="InterPro" id="IPR000700">
    <property type="entry name" value="PAS-assoc_C"/>
</dbReference>
<feature type="transmembrane region" description="Helical" evidence="1">
    <location>
        <begin position="135"/>
        <end position="157"/>
    </location>
</feature>
<keyword evidence="1" id="KW-1133">Transmembrane helix</keyword>
<evidence type="ECO:0000256" key="1">
    <source>
        <dbReference type="SAM" id="Phobius"/>
    </source>
</evidence>
<dbReference type="PROSITE" id="PS50113">
    <property type="entry name" value="PAC"/>
    <property type="match status" value="1"/>
</dbReference>
<accession>A0A938Y9M1</accession>
<dbReference type="PROSITE" id="PS50887">
    <property type="entry name" value="GGDEF"/>
    <property type="match status" value="1"/>
</dbReference>
<evidence type="ECO:0000259" key="3">
    <source>
        <dbReference type="PROSITE" id="PS50113"/>
    </source>
</evidence>
<feature type="domain" description="PAC" evidence="3">
    <location>
        <begin position="476"/>
        <end position="526"/>
    </location>
</feature>
<dbReference type="InterPro" id="IPR029787">
    <property type="entry name" value="Nucleotide_cyclase"/>
</dbReference>
<dbReference type="EMBL" id="JAERTX010000005">
    <property type="protein sequence ID" value="MBM9459784.1"/>
    <property type="molecule type" value="Genomic_DNA"/>
</dbReference>
<feature type="transmembrane region" description="Helical" evidence="1">
    <location>
        <begin position="12"/>
        <end position="37"/>
    </location>
</feature>
<feature type="transmembrane region" description="Helical" evidence="1">
    <location>
        <begin position="73"/>
        <end position="98"/>
    </location>
</feature>
<dbReference type="Proteomes" id="UP000663791">
    <property type="component" value="Unassembled WGS sequence"/>
</dbReference>
<dbReference type="InterPro" id="IPR013656">
    <property type="entry name" value="PAS_4"/>
</dbReference>
<dbReference type="SMART" id="SM00091">
    <property type="entry name" value="PAS"/>
    <property type="match status" value="2"/>
</dbReference>
<dbReference type="NCBIfam" id="TIGR00229">
    <property type="entry name" value="sensory_box"/>
    <property type="match status" value="2"/>
</dbReference>
<evidence type="ECO:0000313" key="6">
    <source>
        <dbReference type="Proteomes" id="UP000663791"/>
    </source>
</evidence>
<dbReference type="SMART" id="SM00267">
    <property type="entry name" value="GGDEF"/>
    <property type="match status" value="1"/>
</dbReference>
<feature type="transmembrane region" description="Helical" evidence="1">
    <location>
        <begin position="208"/>
        <end position="227"/>
    </location>
</feature>
<gene>
    <name evidence="5" type="ORF">JK386_07695</name>
</gene>
<dbReference type="InterPro" id="IPR043128">
    <property type="entry name" value="Rev_trsase/Diguanyl_cyclase"/>
</dbReference>
<feature type="domain" description="GGDEF" evidence="4">
    <location>
        <begin position="562"/>
        <end position="696"/>
    </location>
</feature>
<feature type="domain" description="PAS" evidence="2">
    <location>
        <begin position="399"/>
        <end position="452"/>
    </location>
</feature>
<dbReference type="SUPFAM" id="SSF55073">
    <property type="entry name" value="Nucleotide cyclase"/>
    <property type="match status" value="1"/>
</dbReference>
<name>A0A938Y9M1_9ACTN</name>
<proteinExistence type="predicted"/>
<dbReference type="Pfam" id="PF00990">
    <property type="entry name" value="GGDEF"/>
    <property type="match status" value="1"/>
</dbReference>
<dbReference type="NCBIfam" id="TIGR00254">
    <property type="entry name" value="GGDEF"/>
    <property type="match status" value="1"/>
</dbReference>
<dbReference type="CDD" id="cd00130">
    <property type="entry name" value="PAS"/>
    <property type="match status" value="1"/>
</dbReference>
<sequence>MEGVVGAPVPRWVAAAPVLSGALVAAVGAALLAAFLLGDATRALRPDLALSLLGSGASLALHRRRPGLARRMALVPLAVGLLMALELTTGAGATLRALPLVADDVRPPHPTGVLAMITFALSRLLTGATRPRARILGAVAGAVFSAVVLAVQMGLLLGGEATGLVTADLASLPLLLVTLDVMLVGLLCCNAPMPPLNLLMDRGLAGTLVRRLLPAVVLGPALLAQVHDVTEHRGLLDPHLGLALFTAVMVVGLACVVTITGLTVQRTEQERLRLTQELEAIFASIPAMVTLADTDGTYVRSSPFADRLLLPEGGTLPGRNARDHYPANAREALAAQAQRTRDHGVTSTEELYVDMHGERRDWQLTRFPVTDGSGVVFGIGTIGLDITASKRTEREAAAASERVRSFLDAAPDATIIIDRSGTIRYANRRVNELLGYRPDELVGTEVECLVPEPTRSERSAKRAAYLRSPEHRAMGSGSELAALRKDGSRVAVEVSLGPVETKEGTWTAAALRDVTQRRAAELALRHAEQRARYLADHDPLTGTTNRRWFGTALERHLTERPAVGGLLIVDIDRFKEVNDSTGHGAGDTLLVEIVEAIGPCLPAGSALSRLGGDEFAVLLDSGGTAAVRSVAEGILEAVRRTGLRSGLPVAVTASIGAAPFELLDQPPTSNAAMVAADDALYAAKAQGRDTAVLWSPAVRRPRPALAGRRTVQRSPRH</sequence>
<dbReference type="Gene3D" id="3.30.450.20">
    <property type="entry name" value="PAS domain"/>
    <property type="match status" value="2"/>
</dbReference>
<dbReference type="Gene3D" id="3.30.70.270">
    <property type="match status" value="1"/>
</dbReference>
<reference evidence="5" key="1">
    <citation type="submission" date="2021-01" db="EMBL/GenBank/DDBJ databases">
        <title>Novel species in genus Nocardioides.</title>
        <authorList>
            <person name="Zhang G."/>
        </authorList>
    </citation>
    <scope>NUCLEOTIDE SEQUENCE</scope>
    <source>
        <strain evidence="5">Zg-536</strain>
    </source>
</reference>
<dbReference type="InterPro" id="IPR000160">
    <property type="entry name" value="GGDEF_dom"/>
</dbReference>
<dbReference type="PANTHER" id="PTHR44757:SF2">
    <property type="entry name" value="BIOFILM ARCHITECTURE MAINTENANCE PROTEIN MBAA"/>
    <property type="match status" value="1"/>
</dbReference>
<dbReference type="Pfam" id="PF08448">
    <property type="entry name" value="PAS_4"/>
    <property type="match status" value="1"/>
</dbReference>
<keyword evidence="6" id="KW-1185">Reference proteome</keyword>
<dbReference type="InterPro" id="IPR013767">
    <property type="entry name" value="PAS_fold"/>
</dbReference>
<evidence type="ECO:0000313" key="5">
    <source>
        <dbReference type="EMBL" id="MBM9459784.1"/>
    </source>
</evidence>
<feature type="transmembrane region" description="Helical" evidence="1">
    <location>
        <begin position="239"/>
        <end position="264"/>
    </location>
</feature>
<keyword evidence="1" id="KW-0812">Transmembrane</keyword>
<dbReference type="InterPro" id="IPR035965">
    <property type="entry name" value="PAS-like_dom_sf"/>
</dbReference>
<protein>
    <submittedName>
        <fullName evidence="5">PAS domain S-box protein</fullName>
    </submittedName>
</protein>
<dbReference type="PANTHER" id="PTHR44757">
    <property type="entry name" value="DIGUANYLATE CYCLASE DGCP"/>
    <property type="match status" value="1"/>
</dbReference>
<dbReference type="RefSeq" id="WP_205291082.1">
    <property type="nucleotide sequence ID" value="NZ_CP074406.1"/>
</dbReference>
<keyword evidence="1" id="KW-0472">Membrane</keyword>
<evidence type="ECO:0000259" key="4">
    <source>
        <dbReference type="PROSITE" id="PS50887"/>
    </source>
</evidence>
<comment type="caution">
    <text evidence="5">The sequence shown here is derived from an EMBL/GenBank/DDBJ whole genome shotgun (WGS) entry which is preliminary data.</text>
</comment>
<organism evidence="5 6">
    <name type="scientific">Nocardioides faecalis</name>
    <dbReference type="NCBI Taxonomy" id="2803858"/>
    <lineage>
        <taxon>Bacteria</taxon>
        <taxon>Bacillati</taxon>
        <taxon>Actinomycetota</taxon>
        <taxon>Actinomycetes</taxon>
        <taxon>Propionibacteriales</taxon>
        <taxon>Nocardioidaceae</taxon>
        <taxon>Nocardioides</taxon>
    </lineage>
</organism>
<dbReference type="CDD" id="cd01949">
    <property type="entry name" value="GGDEF"/>
    <property type="match status" value="1"/>
</dbReference>
<evidence type="ECO:0000259" key="2">
    <source>
        <dbReference type="PROSITE" id="PS50112"/>
    </source>
</evidence>
<dbReference type="AlphaFoldDB" id="A0A938Y9M1"/>
<feature type="transmembrane region" description="Helical" evidence="1">
    <location>
        <begin position="110"/>
        <end position="128"/>
    </location>
</feature>
<dbReference type="Pfam" id="PF00989">
    <property type="entry name" value="PAS"/>
    <property type="match status" value="1"/>
</dbReference>
<dbReference type="PROSITE" id="PS50112">
    <property type="entry name" value="PAS"/>
    <property type="match status" value="1"/>
</dbReference>
<dbReference type="SUPFAM" id="SSF55785">
    <property type="entry name" value="PYP-like sensor domain (PAS domain)"/>
    <property type="match status" value="2"/>
</dbReference>
<feature type="transmembrane region" description="Helical" evidence="1">
    <location>
        <begin position="169"/>
        <end position="188"/>
    </location>
</feature>
<dbReference type="InterPro" id="IPR052155">
    <property type="entry name" value="Biofilm_reg_signaling"/>
</dbReference>